<dbReference type="PROSITE" id="PS51886">
    <property type="entry name" value="TLDC"/>
    <property type="match status" value="1"/>
</dbReference>
<dbReference type="Pfam" id="PF07534">
    <property type="entry name" value="TLD"/>
    <property type="match status" value="1"/>
</dbReference>
<organism evidence="2 3">
    <name type="scientific">Ambispora leptoticha</name>
    <dbReference type="NCBI Taxonomy" id="144679"/>
    <lineage>
        <taxon>Eukaryota</taxon>
        <taxon>Fungi</taxon>
        <taxon>Fungi incertae sedis</taxon>
        <taxon>Mucoromycota</taxon>
        <taxon>Glomeromycotina</taxon>
        <taxon>Glomeromycetes</taxon>
        <taxon>Archaeosporales</taxon>
        <taxon>Ambisporaceae</taxon>
        <taxon>Ambispora</taxon>
    </lineage>
</organism>
<dbReference type="OrthoDB" id="2412809at2759"/>
<evidence type="ECO:0000313" key="3">
    <source>
        <dbReference type="Proteomes" id="UP000789508"/>
    </source>
</evidence>
<evidence type="ECO:0000259" key="1">
    <source>
        <dbReference type="PROSITE" id="PS51886"/>
    </source>
</evidence>
<dbReference type="AlphaFoldDB" id="A0A9N9AA20"/>
<proteinExistence type="predicted"/>
<dbReference type="InterPro" id="IPR006571">
    <property type="entry name" value="TLDc_dom"/>
</dbReference>
<dbReference type="EMBL" id="CAJVPS010001109">
    <property type="protein sequence ID" value="CAG8524641.1"/>
    <property type="molecule type" value="Genomic_DNA"/>
</dbReference>
<keyword evidence="3" id="KW-1185">Reference proteome</keyword>
<comment type="caution">
    <text evidence="2">The sequence shown here is derived from an EMBL/GenBank/DDBJ whole genome shotgun (WGS) entry which is preliminary data.</text>
</comment>
<protein>
    <submittedName>
        <fullName evidence="2">4486_t:CDS:1</fullName>
    </submittedName>
</protein>
<reference evidence="2" key="1">
    <citation type="submission" date="2021-06" db="EMBL/GenBank/DDBJ databases">
        <authorList>
            <person name="Kallberg Y."/>
            <person name="Tangrot J."/>
            <person name="Rosling A."/>
        </authorList>
    </citation>
    <scope>NUCLEOTIDE SEQUENCE</scope>
    <source>
        <strain evidence="2">FL130A</strain>
    </source>
</reference>
<sequence>MPSASSHCNKRASTAEQAVFEYFPPTTFDSIMKYTTHGTVSLSSRNPAEILDLLLASGELCLQDLSDRIQTYLIEQNTQWTNTHFVLAYRAAFQDESFSRLQAYCNETFEKRPEVIFNSSDFGLIPKRDLLRLLKQKNPTVPQVQVWESLIEWGLAQTPGLPNDIDSWSSMHWSDLKRTIRDAVPLIRFWRISPNDFLNKVIPFEKALPRTIFHDILRHYLVPQPPPQYTACAAPPPPYPEVDSAIINAHQVGMIANWIAWSKQTPLESKGGFQFKLLLRGSQDGFSPVQFHERCDSKGPTFVVIKVRGTGQIIGGYNPGTWLSEVKLFSTSYHNTNESFIFSFGVPRGYDDEKQSEPVWSRIKDSTKAVGQYAHLGPDFGESDLSMQGFDYHNEKLCFCRQDSYEFPIMGDGQEKVYFAVEEYEVFEVILK</sequence>
<name>A0A9N9AA20_9GLOM</name>
<accession>A0A9N9AA20</accession>
<feature type="domain" description="TLDc" evidence="1">
    <location>
        <begin position="245"/>
        <end position="430"/>
    </location>
</feature>
<dbReference type="Proteomes" id="UP000789508">
    <property type="component" value="Unassembled WGS sequence"/>
</dbReference>
<gene>
    <name evidence="2" type="ORF">ALEPTO_LOCUS4644</name>
</gene>
<evidence type="ECO:0000313" key="2">
    <source>
        <dbReference type="EMBL" id="CAG8524641.1"/>
    </source>
</evidence>